<keyword evidence="1" id="KW-1133">Transmembrane helix</keyword>
<name>A0A6J5JM70_9BURK</name>
<sequence>MNKYNNLLRVARGPQPIERVMSVAFLVWLGALIGISAFGNQ</sequence>
<reference evidence="2 3" key="1">
    <citation type="submission" date="2020-04" db="EMBL/GenBank/DDBJ databases">
        <authorList>
            <person name="Depoorter E."/>
        </authorList>
    </citation>
    <scope>NUCLEOTIDE SEQUENCE [LARGE SCALE GENOMIC DNA]</scope>
    <source>
        <strain evidence="2 3">BCC0217</strain>
    </source>
</reference>
<gene>
    <name evidence="2" type="ORF">BLA3211_06883</name>
</gene>
<keyword evidence="1" id="KW-0812">Transmembrane</keyword>
<dbReference type="RefSeq" id="WP_265343095.1">
    <property type="nucleotide sequence ID" value="NZ_CABWIL020000032.1"/>
</dbReference>
<dbReference type="Proteomes" id="UP000494301">
    <property type="component" value="Unassembled WGS sequence"/>
</dbReference>
<protein>
    <submittedName>
        <fullName evidence="2">Uncharacterized protein</fullName>
    </submittedName>
</protein>
<proteinExistence type="predicted"/>
<evidence type="ECO:0000256" key="1">
    <source>
        <dbReference type="SAM" id="Phobius"/>
    </source>
</evidence>
<dbReference type="EMBL" id="CABWIL020000032">
    <property type="protein sequence ID" value="CAB3972277.1"/>
    <property type="molecule type" value="Genomic_DNA"/>
</dbReference>
<dbReference type="AlphaFoldDB" id="A0A6J5JM70"/>
<keyword evidence="1" id="KW-0472">Membrane</keyword>
<accession>A0A6J5JM70</accession>
<evidence type="ECO:0000313" key="3">
    <source>
        <dbReference type="Proteomes" id="UP000494301"/>
    </source>
</evidence>
<feature type="transmembrane region" description="Helical" evidence="1">
    <location>
        <begin position="20"/>
        <end position="39"/>
    </location>
</feature>
<organism evidence="2 3">
    <name type="scientific">Burkholderia aenigmatica</name>
    <dbReference type="NCBI Taxonomy" id="2015348"/>
    <lineage>
        <taxon>Bacteria</taxon>
        <taxon>Pseudomonadati</taxon>
        <taxon>Pseudomonadota</taxon>
        <taxon>Betaproteobacteria</taxon>
        <taxon>Burkholderiales</taxon>
        <taxon>Burkholderiaceae</taxon>
        <taxon>Burkholderia</taxon>
        <taxon>Burkholderia cepacia complex</taxon>
    </lineage>
</organism>
<evidence type="ECO:0000313" key="2">
    <source>
        <dbReference type="EMBL" id="CAB3972277.1"/>
    </source>
</evidence>